<feature type="transmembrane region" description="Helical" evidence="1">
    <location>
        <begin position="332"/>
        <end position="351"/>
    </location>
</feature>
<dbReference type="Pfam" id="PF07690">
    <property type="entry name" value="MFS_1"/>
    <property type="match status" value="1"/>
</dbReference>
<dbReference type="SUPFAM" id="SSF103473">
    <property type="entry name" value="MFS general substrate transporter"/>
    <property type="match status" value="1"/>
</dbReference>
<feature type="transmembrane region" description="Helical" evidence="1">
    <location>
        <begin position="189"/>
        <end position="212"/>
    </location>
</feature>
<dbReference type="Proteomes" id="UP000317716">
    <property type="component" value="Unassembled WGS sequence"/>
</dbReference>
<feature type="transmembrane region" description="Helical" evidence="1">
    <location>
        <begin position="35"/>
        <end position="52"/>
    </location>
</feature>
<feature type="transmembrane region" description="Helical" evidence="1">
    <location>
        <begin position="72"/>
        <end position="90"/>
    </location>
</feature>
<feature type="transmembrane region" description="Helical" evidence="1">
    <location>
        <begin position="425"/>
        <end position="443"/>
    </location>
</feature>
<protein>
    <submittedName>
        <fullName evidence="2">MFS transporter</fullName>
    </submittedName>
</protein>
<feature type="transmembrane region" description="Helical" evidence="1">
    <location>
        <begin position="97"/>
        <end position="117"/>
    </location>
</feature>
<evidence type="ECO:0000313" key="2">
    <source>
        <dbReference type="EMBL" id="TMQ60819.1"/>
    </source>
</evidence>
<proteinExistence type="predicted"/>
<keyword evidence="1" id="KW-0472">Membrane</keyword>
<name>A0A538TB07_UNCEI</name>
<dbReference type="PANTHER" id="PTHR43596">
    <property type="entry name" value="ADP,ATP CARRIER PROTEIN"/>
    <property type="match status" value="1"/>
</dbReference>
<dbReference type="PANTHER" id="PTHR43596:SF1">
    <property type="entry name" value="ADP,ATP CARRIER PROTEIN"/>
    <property type="match status" value="1"/>
</dbReference>
<feature type="transmembrane region" description="Helical" evidence="1">
    <location>
        <begin position="302"/>
        <end position="320"/>
    </location>
</feature>
<feature type="transmembrane region" description="Helical" evidence="1">
    <location>
        <begin position="246"/>
        <end position="262"/>
    </location>
</feature>
<comment type="caution">
    <text evidence="2">The sequence shown here is derived from an EMBL/GenBank/DDBJ whole genome shotgun (WGS) entry which is preliminary data.</text>
</comment>
<feature type="transmembrane region" description="Helical" evidence="1">
    <location>
        <begin position="160"/>
        <end position="183"/>
    </location>
</feature>
<gene>
    <name evidence="2" type="ORF">E6K72_00265</name>
</gene>
<evidence type="ECO:0000313" key="3">
    <source>
        <dbReference type="Proteomes" id="UP000317716"/>
    </source>
</evidence>
<dbReference type="GO" id="GO:0022857">
    <property type="term" value="F:transmembrane transporter activity"/>
    <property type="evidence" value="ECO:0007669"/>
    <property type="project" value="InterPro"/>
</dbReference>
<dbReference type="EMBL" id="VBOS01000009">
    <property type="protein sequence ID" value="TMQ60819.1"/>
    <property type="molecule type" value="Genomic_DNA"/>
</dbReference>
<dbReference type="Gene3D" id="1.20.1250.20">
    <property type="entry name" value="MFS general substrate transporter like domains"/>
    <property type="match status" value="1"/>
</dbReference>
<dbReference type="InterPro" id="IPR036259">
    <property type="entry name" value="MFS_trans_sf"/>
</dbReference>
<keyword evidence="1" id="KW-1133">Transmembrane helix</keyword>
<sequence length="456" mass="49969">MNPPSEAAVLMPRPKPLERFLRLFADVQAGEGAKALLLMTTVFLILTGYSLIKPVREALIITAGGAELKTYLSGVMALLLLLVVPAYGALASRVNRIRLITTVILVFVANLVAFFALRGLNALYYAVAFYIWIGIFNVCVVAQFWSFANDVYDPAQGKRLFAIVGVGSTVGAIAGAAIAKLMGKRLGPYVPMLLCAGVLLVCLVLFHVIHALDRREPRDRVRASQAAADQPLGGPGALKLLMDNRYLLLIGLLVLLANWVNTNGEYIISKTFKVMADRMVAAGQTGGLPAEAFQKQLALEFFAGYQLAVNILTATLQLFVVSRIFKWFGVRVALFVLPLIAMFGYGMMAWVPLLAYIRVAKIAENGCDYSIQNTARHALWLPTTREEKYKAKAAMDTFPQRMGDVLSACVVWLAARLVLPVRDMAVLNLALIVLWLLVVVGIARHHRRLVAEEGRV</sequence>
<evidence type="ECO:0000256" key="1">
    <source>
        <dbReference type="SAM" id="Phobius"/>
    </source>
</evidence>
<dbReference type="InterPro" id="IPR011701">
    <property type="entry name" value="MFS"/>
</dbReference>
<accession>A0A538TB07</accession>
<reference evidence="2 3" key="1">
    <citation type="journal article" date="2019" name="Nat. Microbiol.">
        <title>Mediterranean grassland soil C-N compound turnover is dependent on rainfall and depth, and is mediated by genomically divergent microorganisms.</title>
        <authorList>
            <person name="Diamond S."/>
            <person name="Andeer P.F."/>
            <person name="Li Z."/>
            <person name="Crits-Christoph A."/>
            <person name="Burstein D."/>
            <person name="Anantharaman K."/>
            <person name="Lane K.R."/>
            <person name="Thomas B.C."/>
            <person name="Pan C."/>
            <person name="Northen T.R."/>
            <person name="Banfield J.F."/>
        </authorList>
    </citation>
    <scope>NUCLEOTIDE SEQUENCE [LARGE SCALE GENOMIC DNA]</scope>
    <source>
        <strain evidence="2">WS_2</strain>
    </source>
</reference>
<feature type="transmembrane region" description="Helical" evidence="1">
    <location>
        <begin position="123"/>
        <end position="148"/>
    </location>
</feature>
<dbReference type="AlphaFoldDB" id="A0A538TB07"/>
<organism evidence="2 3">
    <name type="scientific">Eiseniibacteriota bacterium</name>
    <dbReference type="NCBI Taxonomy" id="2212470"/>
    <lineage>
        <taxon>Bacteria</taxon>
        <taxon>Candidatus Eiseniibacteriota</taxon>
    </lineage>
</organism>
<keyword evidence="1" id="KW-0812">Transmembrane</keyword>